<accession>A0AAN9EWA6</accession>
<protein>
    <submittedName>
        <fullName evidence="2">Uncharacterized protein</fullName>
    </submittedName>
</protein>
<evidence type="ECO:0000256" key="1">
    <source>
        <dbReference type="SAM" id="MobiDB-lite"/>
    </source>
</evidence>
<gene>
    <name evidence="2" type="ORF">RJT34_31358</name>
</gene>
<proteinExistence type="predicted"/>
<evidence type="ECO:0000313" key="2">
    <source>
        <dbReference type="EMBL" id="KAK7263761.1"/>
    </source>
</evidence>
<dbReference type="Proteomes" id="UP001359559">
    <property type="component" value="Unassembled WGS sequence"/>
</dbReference>
<dbReference type="AlphaFoldDB" id="A0AAN9EWA6"/>
<keyword evidence="3" id="KW-1185">Reference proteome</keyword>
<comment type="caution">
    <text evidence="2">The sequence shown here is derived from an EMBL/GenBank/DDBJ whole genome shotgun (WGS) entry which is preliminary data.</text>
</comment>
<name>A0AAN9EWA6_CLITE</name>
<reference evidence="2 3" key="1">
    <citation type="submission" date="2024-01" db="EMBL/GenBank/DDBJ databases">
        <title>The genomes of 5 underutilized Papilionoideae crops provide insights into root nodulation and disease resistance.</title>
        <authorList>
            <person name="Yuan L."/>
        </authorList>
    </citation>
    <scope>NUCLEOTIDE SEQUENCE [LARGE SCALE GENOMIC DNA]</scope>
    <source>
        <strain evidence="2">LY-2023</strain>
        <tissue evidence="2">Leaf</tissue>
    </source>
</reference>
<feature type="region of interest" description="Disordered" evidence="1">
    <location>
        <begin position="64"/>
        <end position="93"/>
    </location>
</feature>
<sequence>MFPKPTPLLSPFLLTLISDCFRFPVPLPFLPPSTARSSTTVLAPPSPSRLLLWRPSSPVATCLPPARGSVSERPPPDVGDLLPAVSSFNLQDS</sequence>
<dbReference type="EMBL" id="JAYKXN010000008">
    <property type="protein sequence ID" value="KAK7263761.1"/>
    <property type="molecule type" value="Genomic_DNA"/>
</dbReference>
<organism evidence="2 3">
    <name type="scientific">Clitoria ternatea</name>
    <name type="common">Butterfly pea</name>
    <dbReference type="NCBI Taxonomy" id="43366"/>
    <lineage>
        <taxon>Eukaryota</taxon>
        <taxon>Viridiplantae</taxon>
        <taxon>Streptophyta</taxon>
        <taxon>Embryophyta</taxon>
        <taxon>Tracheophyta</taxon>
        <taxon>Spermatophyta</taxon>
        <taxon>Magnoliopsida</taxon>
        <taxon>eudicotyledons</taxon>
        <taxon>Gunneridae</taxon>
        <taxon>Pentapetalae</taxon>
        <taxon>rosids</taxon>
        <taxon>fabids</taxon>
        <taxon>Fabales</taxon>
        <taxon>Fabaceae</taxon>
        <taxon>Papilionoideae</taxon>
        <taxon>50 kb inversion clade</taxon>
        <taxon>NPAAA clade</taxon>
        <taxon>indigoferoid/millettioid clade</taxon>
        <taxon>Phaseoleae</taxon>
        <taxon>Clitoria</taxon>
    </lineage>
</organism>
<evidence type="ECO:0000313" key="3">
    <source>
        <dbReference type="Proteomes" id="UP001359559"/>
    </source>
</evidence>